<evidence type="ECO:0000313" key="3">
    <source>
        <dbReference type="Proteomes" id="UP000256919"/>
    </source>
</evidence>
<feature type="domain" description="Endonuclease GajA/Old nuclease/RecF-like AAA" evidence="1">
    <location>
        <begin position="1"/>
        <end position="333"/>
    </location>
</feature>
<dbReference type="CDD" id="cd00267">
    <property type="entry name" value="ABC_ATPase"/>
    <property type="match status" value="1"/>
</dbReference>
<dbReference type="Proteomes" id="UP000256919">
    <property type="component" value="Unassembled WGS sequence"/>
</dbReference>
<dbReference type="EMBL" id="QREI01000003">
    <property type="protein sequence ID" value="REE24736.1"/>
    <property type="molecule type" value="Genomic_DNA"/>
</dbReference>
<evidence type="ECO:0000259" key="1">
    <source>
        <dbReference type="Pfam" id="PF13175"/>
    </source>
</evidence>
<dbReference type="GO" id="GO:0005524">
    <property type="term" value="F:ATP binding"/>
    <property type="evidence" value="ECO:0007669"/>
    <property type="project" value="UniProtKB-KW"/>
</dbReference>
<reference evidence="2 3" key="1">
    <citation type="submission" date="2018-07" db="EMBL/GenBank/DDBJ databases">
        <title>Genomic Encyclopedia of Type Strains, Phase III (KMG-III): the genomes of soil and plant-associated and newly described type strains.</title>
        <authorList>
            <person name="Whitman W."/>
        </authorList>
    </citation>
    <scope>NUCLEOTIDE SEQUENCE [LARGE SCALE GENOMIC DNA]</scope>
    <source>
        <strain evidence="2 3">CECT 7948</strain>
    </source>
</reference>
<dbReference type="OrthoDB" id="9784297at2"/>
<dbReference type="InterPro" id="IPR041685">
    <property type="entry name" value="AAA_GajA/Old/RecF-like"/>
</dbReference>
<name>A0A3D9MZN9_9FLAO</name>
<accession>A0A3D9MZN9</accession>
<dbReference type="InterPro" id="IPR051396">
    <property type="entry name" value="Bact_Antivir_Def_Nuclease"/>
</dbReference>
<dbReference type="PANTHER" id="PTHR43581:SF2">
    <property type="entry name" value="EXCINUCLEASE ATPASE SUBUNIT"/>
    <property type="match status" value="1"/>
</dbReference>
<dbReference type="AlphaFoldDB" id="A0A3D9MZN9"/>
<dbReference type="Pfam" id="PF13175">
    <property type="entry name" value="AAA_15"/>
    <property type="match status" value="1"/>
</dbReference>
<sequence>MRIRKIELQNHFILKNLNIDFTDEENNSVDTLIFAGENGTGKTAILDLLFEFSLFQLNNTKRDEVRVFEIELNQNELTLIRENNNHKNSFVDGFENGIFRIKYDFNITGNWNHLTVSYNNANKQPKTIIGTFLVEPDIKSNLKVIYSDVEINYTSKAIKSVTAKDLDQTQNSSYKSNSNLATDITQLLIDIQSLDSQEFAQWAKQNIGSTIDESKIDIRIKRFTKAFEAIFPSKKFLGVENRNNLKEVLFKEDDKIMSINQLSSGEKQIVFRGGFLLKDKVANIGSIVLIDEPEISLHPKWQIEILDFYKTLINSDTDNNSQIFISTHSPFIIHNPNRRNDKVIILTKLENGEITTLEKPEFYSWTNNKLVKEAFGIDYNLDAKQDRVFVEGETDEKYFNKAIEIFELADKLDFVVTWIGRINEKGNAEFTGDTALNQAKSFFSSNLDLIQSKILLYYDSDTNKPEETIGDLLIKKMPKNDENTLFNIGIENLLVLPEGFNLADFCSERTKTDEYGVESIIRKLDKTKLCDWICDENSIENQKNIFLKLFGLLNNLKEVLEK</sequence>
<keyword evidence="2" id="KW-0067">ATP-binding</keyword>
<proteinExistence type="predicted"/>
<gene>
    <name evidence="2" type="ORF">DFQ09_10342</name>
</gene>
<dbReference type="PANTHER" id="PTHR43581">
    <property type="entry name" value="ATP/GTP PHOSPHATASE"/>
    <property type="match status" value="1"/>
</dbReference>
<protein>
    <submittedName>
        <fullName evidence="2">Putative ATP-binding protein involved in virulence</fullName>
    </submittedName>
</protein>
<dbReference type="RefSeq" id="WP_115809025.1">
    <property type="nucleotide sequence ID" value="NZ_QREI01000003.1"/>
</dbReference>
<dbReference type="InterPro" id="IPR027417">
    <property type="entry name" value="P-loop_NTPase"/>
</dbReference>
<dbReference type="SUPFAM" id="SSF52540">
    <property type="entry name" value="P-loop containing nucleoside triphosphate hydrolases"/>
    <property type="match status" value="1"/>
</dbReference>
<comment type="caution">
    <text evidence="2">The sequence shown here is derived from an EMBL/GenBank/DDBJ whole genome shotgun (WGS) entry which is preliminary data.</text>
</comment>
<keyword evidence="2" id="KW-0547">Nucleotide-binding</keyword>
<keyword evidence="3" id="KW-1185">Reference proteome</keyword>
<organism evidence="2 3">
    <name type="scientific">Winogradskyella pacifica</name>
    <dbReference type="NCBI Taxonomy" id="664642"/>
    <lineage>
        <taxon>Bacteria</taxon>
        <taxon>Pseudomonadati</taxon>
        <taxon>Bacteroidota</taxon>
        <taxon>Flavobacteriia</taxon>
        <taxon>Flavobacteriales</taxon>
        <taxon>Flavobacteriaceae</taxon>
        <taxon>Winogradskyella</taxon>
    </lineage>
</organism>
<evidence type="ECO:0000313" key="2">
    <source>
        <dbReference type="EMBL" id="REE24736.1"/>
    </source>
</evidence>
<dbReference type="Gene3D" id="3.40.50.300">
    <property type="entry name" value="P-loop containing nucleotide triphosphate hydrolases"/>
    <property type="match status" value="1"/>
</dbReference>